<dbReference type="InterPro" id="IPR002656">
    <property type="entry name" value="Acyl_transf_3_dom"/>
</dbReference>
<comment type="caution">
    <text evidence="9">The sequence shown here is derived from an EMBL/GenBank/DDBJ whole genome shotgun (WGS) entry which is preliminary data.</text>
</comment>
<keyword evidence="7" id="KW-1133">Transmembrane helix</keyword>
<comment type="pathway">
    <text evidence="4">Amino-acid biosynthesis; D-alanine biosynthesis; D-alanine from L-alanine: step 1/1.</text>
</comment>
<feature type="transmembrane region" description="Helical" evidence="7">
    <location>
        <begin position="262"/>
        <end position="283"/>
    </location>
</feature>
<dbReference type="SMART" id="SM01005">
    <property type="entry name" value="Ala_racemase_C"/>
    <property type="match status" value="1"/>
</dbReference>
<dbReference type="SUPFAM" id="SSF51419">
    <property type="entry name" value="PLP-binding barrel"/>
    <property type="match status" value="1"/>
</dbReference>
<feature type="transmembrane region" description="Helical" evidence="7">
    <location>
        <begin position="191"/>
        <end position="211"/>
    </location>
</feature>
<organism evidence="9 10">
    <name type="scientific">Candidatus Acetatifactor stercoripullorum</name>
    <dbReference type="NCBI Taxonomy" id="2838414"/>
    <lineage>
        <taxon>Bacteria</taxon>
        <taxon>Bacillati</taxon>
        <taxon>Bacillota</taxon>
        <taxon>Clostridia</taxon>
        <taxon>Lachnospirales</taxon>
        <taxon>Lachnospiraceae</taxon>
        <taxon>Acetatifactor</taxon>
    </lineage>
</organism>
<dbReference type="InterPro" id="IPR029066">
    <property type="entry name" value="PLP-binding_barrel"/>
</dbReference>
<dbReference type="Pfam" id="PF01168">
    <property type="entry name" value="Ala_racemase_N"/>
    <property type="match status" value="1"/>
</dbReference>
<evidence type="ECO:0000313" key="10">
    <source>
        <dbReference type="Proteomes" id="UP000824265"/>
    </source>
</evidence>
<dbReference type="AlphaFoldDB" id="A0A9D1R449"/>
<evidence type="ECO:0000256" key="2">
    <source>
        <dbReference type="ARBA" id="ARBA00022898"/>
    </source>
</evidence>
<dbReference type="EMBL" id="DXGH01000020">
    <property type="protein sequence ID" value="HIW80642.1"/>
    <property type="molecule type" value="Genomic_DNA"/>
</dbReference>
<feature type="binding site" evidence="4 6">
    <location>
        <position position="491"/>
    </location>
    <ligand>
        <name>substrate</name>
    </ligand>
</feature>
<dbReference type="GO" id="GO:0030632">
    <property type="term" value="P:D-alanine biosynthetic process"/>
    <property type="evidence" value="ECO:0007669"/>
    <property type="project" value="UniProtKB-UniRule"/>
</dbReference>
<dbReference type="HAMAP" id="MF_01201">
    <property type="entry name" value="Ala_racemase"/>
    <property type="match status" value="1"/>
</dbReference>
<evidence type="ECO:0000256" key="4">
    <source>
        <dbReference type="HAMAP-Rule" id="MF_01201"/>
    </source>
</evidence>
<dbReference type="Pfam" id="PF01757">
    <property type="entry name" value="Acyl_transf_3"/>
    <property type="match status" value="1"/>
</dbReference>
<accession>A0A9D1R449</accession>
<dbReference type="EC" id="5.1.1.1" evidence="4"/>
<dbReference type="InterPro" id="IPR001608">
    <property type="entry name" value="Ala_racemase_N"/>
</dbReference>
<feature type="domain" description="Alanine racemase C-terminal" evidence="8">
    <location>
        <begin position="603"/>
        <end position="732"/>
    </location>
</feature>
<dbReference type="PANTHER" id="PTHR30511">
    <property type="entry name" value="ALANINE RACEMASE"/>
    <property type="match status" value="1"/>
</dbReference>
<feature type="active site" description="Proton acceptor; specific for L-alanine" evidence="4">
    <location>
        <position position="624"/>
    </location>
</feature>
<dbReference type="FunFam" id="3.20.20.10:FF:000002">
    <property type="entry name" value="Alanine racemase"/>
    <property type="match status" value="1"/>
</dbReference>
<dbReference type="NCBIfam" id="NF033131">
    <property type="entry name" value="vanT-G-Cterm"/>
    <property type="match status" value="1"/>
</dbReference>
<keyword evidence="3 4" id="KW-0413">Isomerase</keyword>
<feature type="binding site" evidence="4 6">
    <location>
        <position position="673"/>
    </location>
    <ligand>
        <name>substrate</name>
    </ligand>
</feature>
<dbReference type="NCBIfam" id="TIGR00492">
    <property type="entry name" value="alr"/>
    <property type="match status" value="1"/>
</dbReference>
<keyword evidence="2 4" id="KW-0663">Pyridoxal phosphate</keyword>
<evidence type="ECO:0000256" key="5">
    <source>
        <dbReference type="PIRSR" id="PIRSR600821-50"/>
    </source>
</evidence>
<dbReference type="PROSITE" id="PS00395">
    <property type="entry name" value="ALANINE_RACEMASE"/>
    <property type="match status" value="1"/>
</dbReference>
<dbReference type="Gene3D" id="3.20.20.10">
    <property type="entry name" value="Alanine racemase"/>
    <property type="match status" value="1"/>
</dbReference>
<reference evidence="9" key="1">
    <citation type="journal article" date="2021" name="PeerJ">
        <title>Extensive microbial diversity within the chicken gut microbiome revealed by metagenomics and culture.</title>
        <authorList>
            <person name="Gilroy R."/>
            <person name="Ravi A."/>
            <person name="Getino M."/>
            <person name="Pursley I."/>
            <person name="Horton D.L."/>
            <person name="Alikhan N.F."/>
            <person name="Baker D."/>
            <person name="Gharbi K."/>
            <person name="Hall N."/>
            <person name="Watson M."/>
            <person name="Adriaenssens E.M."/>
            <person name="Foster-Nyarko E."/>
            <person name="Jarju S."/>
            <person name="Secka A."/>
            <person name="Antonio M."/>
            <person name="Oren A."/>
            <person name="Chaudhuri R.R."/>
            <person name="La Ragione R."/>
            <person name="Hildebrand F."/>
            <person name="Pallen M.J."/>
        </authorList>
    </citation>
    <scope>NUCLEOTIDE SEQUENCE</scope>
    <source>
        <strain evidence="9">CHK195-6426</strain>
    </source>
</reference>
<feature type="transmembrane region" description="Helical" evidence="7">
    <location>
        <begin position="131"/>
        <end position="150"/>
    </location>
</feature>
<sequence>MVPGRERSGSGRCGSVNAKKRAYELGGLDVFRLAAALLVAAIHTSPLENISAGADFFLTRILARIAVPFFFMVTGQFVLGGFGVTSHVKKLALMYGGAVLLYLPIGIYAGHYEDIGIWGLLRMLLVDGTFYHLWYFPACILGIGVVCLLRRMLPERLLLPVCVLLYGMGLLGDSYFGLLAYAPGIKQAYELFFQISSYTRNGLFFAPLFLLMGWKAGETWGLKKGKLTEKPIFLAAASLAFFGLMTVEGFTLRFFGLQRHDSMYVMLAPCMYFLYRWIMVWQIRQRRELRTVSAWFYVLHPAVIVVVRGAAGVLGLTGVLVENSLVHYLAVCVGSLAASVVLLWMGRAFSRKRKDRERAAKTARAWITLDRQALRRNVAVLRENLPKDCELMPAVKADAYGHGAALIARKLAACGVGAFCVAEIGEGIALRKAGVRGDILVLGYTAPQEASQLIRYGLTQTVIDLSYAKGLNECLKRRLPVHIALDTGMHRLGVPSGDMEALREIFGMKRLSVKGIFTHLCADDTNLEEDKAYTRMQARRFFQTVERLSAEGFDCGKIHLTASYGVVNYPALGGDYARVGIALYGVLSTKKDSEECRLPLSPVLSLKARVALIKKLHKGEAAGYGRAFVAEREMTIGVVTIGYGDGLPRSLSCGKGAVLIRGRRAPILGRICMDQTIVDVSDIKDVCPGDIAVVIGRSGEEEIGAGDVAEWSGSITNEVLSRLGKRLERVID</sequence>
<proteinExistence type="inferred from homology"/>
<dbReference type="InterPro" id="IPR011079">
    <property type="entry name" value="Ala_racemase_C"/>
</dbReference>
<feature type="modified residue" description="N6-(pyridoxal phosphate)lysine" evidence="4 5">
    <location>
        <position position="396"/>
    </location>
</feature>
<feature type="transmembrane region" description="Helical" evidence="7">
    <location>
        <begin position="21"/>
        <end position="41"/>
    </location>
</feature>
<name>A0A9D1R449_9FIRM</name>
<reference evidence="9" key="2">
    <citation type="submission" date="2021-04" db="EMBL/GenBank/DDBJ databases">
        <authorList>
            <person name="Gilroy R."/>
        </authorList>
    </citation>
    <scope>NUCLEOTIDE SEQUENCE</scope>
    <source>
        <strain evidence="9">CHK195-6426</strain>
    </source>
</reference>
<protein>
    <recommendedName>
        <fullName evidence="4">Alanine racemase</fullName>
        <ecNumber evidence="4">5.1.1.1</ecNumber>
    </recommendedName>
</protein>
<feature type="transmembrane region" description="Helical" evidence="7">
    <location>
        <begin position="157"/>
        <end position="179"/>
    </location>
</feature>
<feature type="transmembrane region" description="Helical" evidence="7">
    <location>
        <begin position="325"/>
        <end position="346"/>
    </location>
</feature>
<feature type="transmembrane region" description="Helical" evidence="7">
    <location>
        <begin position="61"/>
        <end position="84"/>
    </location>
</feature>
<dbReference type="InterPro" id="IPR000821">
    <property type="entry name" value="Ala_racemase"/>
</dbReference>
<comment type="cofactor">
    <cofactor evidence="1 4 5">
        <name>pyridoxal 5'-phosphate</name>
        <dbReference type="ChEBI" id="CHEBI:597326"/>
    </cofactor>
</comment>
<keyword evidence="7" id="KW-0812">Transmembrane</keyword>
<feature type="active site" description="Proton acceptor; specific for D-alanine" evidence="4">
    <location>
        <position position="396"/>
    </location>
</feature>
<evidence type="ECO:0000313" key="9">
    <source>
        <dbReference type="EMBL" id="HIW80642.1"/>
    </source>
</evidence>
<comment type="function">
    <text evidence="4">Catalyzes the interconversion of L-alanine and D-alanine. May also act on other amino acids.</text>
</comment>
<evidence type="ECO:0000256" key="3">
    <source>
        <dbReference type="ARBA" id="ARBA00023235"/>
    </source>
</evidence>
<feature type="transmembrane region" description="Helical" evidence="7">
    <location>
        <begin position="232"/>
        <end position="256"/>
    </location>
</feature>
<dbReference type="GO" id="GO:0008784">
    <property type="term" value="F:alanine racemase activity"/>
    <property type="evidence" value="ECO:0007669"/>
    <property type="project" value="UniProtKB-UniRule"/>
</dbReference>
<evidence type="ECO:0000256" key="7">
    <source>
        <dbReference type="SAM" id="Phobius"/>
    </source>
</evidence>
<dbReference type="PRINTS" id="PR00992">
    <property type="entry name" value="ALARACEMASE"/>
</dbReference>
<feature type="transmembrane region" description="Helical" evidence="7">
    <location>
        <begin position="295"/>
        <end position="319"/>
    </location>
</feature>
<evidence type="ECO:0000256" key="1">
    <source>
        <dbReference type="ARBA" id="ARBA00001933"/>
    </source>
</evidence>
<dbReference type="Pfam" id="PF00842">
    <property type="entry name" value="Ala_racemase_C"/>
    <property type="match status" value="1"/>
</dbReference>
<evidence type="ECO:0000259" key="8">
    <source>
        <dbReference type="SMART" id="SM01005"/>
    </source>
</evidence>
<dbReference type="Proteomes" id="UP000824265">
    <property type="component" value="Unassembled WGS sequence"/>
</dbReference>
<feature type="transmembrane region" description="Helical" evidence="7">
    <location>
        <begin position="91"/>
        <end position="111"/>
    </location>
</feature>
<comment type="catalytic activity">
    <reaction evidence="4">
        <text>L-alanine = D-alanine</text>
        <dbReference type="Rhea" id="RHEA:20249"/>
        <dbReference type="ChEBI" id="CHEBI:57416"/>
        <dbReference type="ChEBI" id="CHEBI:57972"/>
        <dbReference type="EC" id="5.1.1.1"/>
    </reaction>
</comment>
<dbReference type="SUPFAM" id="SSF50621">
    <property type="entry name" value="Alanine racemase C-terminal domain-like"/>
    <property type="match status" value="1"/>
</dbReference>
<gene>
    <name evidence="9" type="primary">vanT</name>
    <name evidence="9" type="ORF">H9742_03795</name>
</gene>
<dbReference type="GO" id="GO:0030170">
    <property type="term" value="F:pyridoxal phosphate binding"/>
    <property type="evidence" value="ECO:0007669"/>
    <property type="project" value="UniProtKB-UniRule"/>
</dbReference>
<keyword evidence="7" id="KW-0472">Membrane</keyword>
<dbReference type="PANTHER" id="PTHR30511:SF0">
    <property type="entry name" value="ALANINE RACEMASE, CATABOLIC-RELATED"/>
    <property type="match status" value="1"/>
</dbReference>
<evidence type="ECO:0000256" key="6">
    <source>
        <dbReference type="PIRSR" id="PIRSR600821-52"/>
    </source>
</evidence>
<dbReference type="InterPro" id="IPR009006">
    <property type="entry name" value="Ala_racemase/Decarboxylase_C"/>
</dbReference>
<dbReference type="GO" id="GO:0016747">
    <property type="term" value="F:acyltransferase activity, transferring groups other than amino-acyl groups"/>
    <property type="evidence" value="ECO:0007669"/>
    <property type="project" value="InterPro"/>
</dbReference>
<dbReference type="GO" id="GO:0005829">
    <property type="term" value="C:cytosol"/>
    <property type="evidence" value="ECO:0007669"/>
    <property type="project" value="TreeGrafter"/>
</dbReference>
<comment type="similarity">
    <text evidence="4">Belongs to the alanine racemase family.</text>
</comment>
<dbReference type="Gene3D" id="2.40.37.10">
    <property type="entry name" value="Lyase, Ornithine Decarboxylase, Chain A, domain 1"/>
    <property type="match status" value="1"/>
</dbReference>
<dbReference type="InterPro" id="IPR020622">
    <property type="entry name" value="Ala_racemase_pyridoxalP-BS"/>
</dbReference>